<evidence type="ECO:0000256" key="8">
    <source>
        <dbReference type="SAM" id="Phobius"/>
    </source>
</evidence>
<dbReference type="EC" id="3.4.21.89" evidence="3"/>
<evidence type="ECO:0000256" key="1">
    <source>
        <dbReference type="ARBA" id="ARBA00000677"/>
    </source>
</evidence>
<dbReference type="Pfam" id="PF10502">
    <property type="entry name" value="Peptidase_S26"/>
    <property type="match status" value="2"/>
</dbReference>
<evidence type="ECO:0000256" key="6">
    <source>
        <dbReference type="ARBA" id="ARBA00029906"/>
    </source>
</evidence>
<evidence type="ECO:0000256" key="2">
    <source>
        <dbReference type="ARBA" id="ARBA00009370"/>
    </source>
</evidence>
<dbReference type="InterPro" id="IPR036286">
    <property type="entry name" value="LexA/Signal_pep-like_sf"/>
</dbReference>
<dbReference type="GO" id="GO:0016020">
    <property type="term" value="C:membrane"/>
    <property type="evidence" value="ECO:0007669"/>
    <property type="project" value="InterPro"/>
</dbReference>
<dbReference type="SUPFAM" id="SSF51306">
    <property type="entry name" value="LexA/Signal peptidase"/>
    <property type="match status" value="1"/>
</dbReference>
<dbReference type="GO" id="GO:0004252">
    <property type="term" value="F:serine-type endopeptidase activity"/>
    <property type="evidence" value="ECO:0007669"/>
    <property type="project" value="InterPro"/>
</dbReference>
<organism evidence="10 11">
    <name type="scientific">Plebeiibacterium marinum</name>
    <dbReference type="NCBI Taxonomy" id="2992111"/>
    <lineage>
        <taxon>Bacteria</taxon>
        <taxon>Pseudomonadati</taxon>
        <taxon>Bacteroidota</taxon>
        <taxon>Bacteroidia</taxon>
        <taxon>Marinilabiliales</taxon>
        <taxon>Marinilabiliaceae</taxon>
        <taxon>Plebeiibacterium</taxon>
    </lineage>
</organism>
<evidence type="ECO:0000256" key="7">
    <source>
        <dbReference type="PIRSR" id="PIRSR600223-1"/>
    </source>
</evidence>
<comment type="catalytic activity">
    <reaction evidence="1">
        <text>Cleavage of hydrophobic, N-terminal signal or leader sequences from secreted and periplasmic proteins.</text>
        <dbReference type="EC" id="3.4.21.89"/>
    </reaction>
</comment>
<keyword evidence="8" id="KW-1133">Transmembrane helix</keyword>
<dbReference type="PROSITE" id="PS00761">
    <property type="entry name" value="SPASE_I_3"/>
    <property type="match status" value="1"/>
</dbReference>
<comment type="similarity">
    <text evidence="2">Belongs to the peptidase S26 family.</text>
</comment>
<dbReference type="Gene3D" id="2.10.109.10">
    <property type="entry name" value="Umud Fragment, subunit A"/>
    <property type="match status" value="2"/>
</dbReference>
<gene>
    <name evidence="10" type="ORF">OM074_01110</name>
</gene>
<evidence type="ECO:0000256" key="3">
    <source>
        <dbReference type="ARBA" id="ARBA00013208"/>
    </source>
</evidence>
<dbReference type="InterPro" id="IPR019533">
    <property type="entry name" value="Peptidase_S26"/>
</dbReference>
<evidence type="ECO:0000256" key="4">
    <source>
        <dbReference type="ARBA" id="ARBA00019232"/>
    </source>
</evidence>
<dbReference type="GO" id="GO:0006465">
    <property type="term" value="P:signal peptide processing"/>
    <property type="evidence" value="ECO:0007669"/>
    <property type="project" value="InterPro"/>
</dbReference>
<feature type="active site" evidence="7">
    <location>
        <position position="95"/>
    </location>
</feature>
<evidence type="ECO:0000256" key="5">
    <source>
        <dbReference type="ARBA" id="ARBA00022801"/>
    </source>
</evidence>
<proteinExistence type="inferred from homology"/>
<keyword evidence="11" id="KW-1185">Reference proteome</keyword>
<dbReference type="AlphaFoldDB" id="A0AAE3MAR6"/>
<evidence type="ECO:0000313" key="11">
    <source>
        <dbReference type="Proteomes" id="UP001207408"/>
    </source>
</evidence>
<keyword evidence="5" id="KW-0378">Hydrolase</keyword>
<feature type="domain" description="Peptidase S26" evidence="9">
    <location>
        <begin position="64"/>
        <end position="273"/>
    </location>
</feature>
<accession>A0AAE3MAR6</accession>
<reference evidence="10" key="1">
    <citation type="submission" date="2022-10" db="EMBL/GenBank/DDBJ databases">
        <authorList>
            <person name="Yu W.X."/>
        </authorList>
    </citation>
    <scope>NUCLEOTIDE SEQUENCE</scope>
    <source>
        <strain evidence="10">D04</strain>
    </source>
</reference>
<feature type="transmembrane region" description="Helical" evidence="8">
    <location>
        <begin position="64"/>
        <end position="86"/>
    </location>
</feature>
<comment type="caution">
    <text evidence="10">The sequence shown here is derived from an EMBL/GenBank/DDBJ whole genome shotgun (WGS) entry which is preliminary data.</text>
</comment>
<dbReference type="GO" id="GO:0009003">
    <property type="term" value="F:signal peptidase activity"/>
    <property type="evidence" value="ECO:0007669"/>
    <property type="project" value="UniProtKB-EC"/>
</dbReference>
<name>A0AAE3MAR6_9BACT</name>
<dbReference type="CDD" id="cd06530">
    <property type="entry name" value="S26_SPase_I"/>
    <property type="match status" value="2"/>
</dbReference>
<keyword evidence="8" id="KW-0812">Transmembrane</keyword>
<protein>
    <recommendedName>
        <fullName evidence="4">Signal peptidase I</fullName>
        <ecNumber evidence="3">3.4.21.89</ecNumber>
    </recommendedName>
    <alternativeName>
        <fullName evidence="6">Leader peptidase I</fullName>
    </alternativeName>
</protein>
<dbReference type="RefSeq" id="WP_301197422.1">
    <property type="nucleotide sequence ID" value="NZ_JAPDPI010000001.1"/>
</dbReference>
<dbReference type="PANTHER" id="PTHR43390">
    <property type="entry name" value="SIGNAL PEPTIDASE I"/>
    <property type="match status" value="1"/>
</dbReference>
<feature type="domain" description="Peptidase S26" evidence="9">
    <location>
        <begin position="417"/>
        <end position="452"/>
    </location>
</feature>
<feature type="transmembrane region" description="Helical" evidence="8">
    <location>
        <begin position="12"/>
        <end position="43"/>
    </location>
</feature>
<sequence>MPKVSLAKWIRFSIAALVYFLWVLWVCNYWLLLGLPIIFDIYISKKVPWDFWKKTKDGSKPAAWVEWVDALLFALVAVYFINLFLFQNYKIPTSSLEKSLLVGDHLFVSKVTYGPRIPNTPLSFPLLQNTVPILNTKSYSEWPQWEYRRLKGFKEVEKGDIVVFNFPTGDTVPFNITNPDYYISCRREGIGRANSNPSLLKGFENRSQWEINSRLRELGKENILKNKATWGEVLYRPVDRRDNYVKRCVAVAGDEFEVKSNQIYINGEKVVNPKGLQHFYNIITDGTKFNKRFLDKLEISNEDMRFLGNGPSFTLPLTEEKANELKEYPFIRQMAMEEELPDSNYTQTWPYSTDYNWSRDNFGPLWIPKKGASVELSLKNLVLYDRIITAYEGNTLDVKNGEIYINGEKAKEYTFKMDYYFMLGDNRHQSADSRYWGFVPEDHVVGRPLLVWLSLNKDKPLFGGKIRFDRFFKWVANEQ</sequence>
<dbReference type="PANTHER" id="PTHR43390:SF1">
    <property type="entry name" value="CHLOROPLAST PROCESSING PEPTIDASE"/>
    <property type="match status" value="1"/>
</dbReference>
<evidence type="ECO:0000259" key="9">
    <source>
        <dbReference type="Pfam" id="PF10502"/>
    </source>
</evidence>
<dbReference type="PRINTS" id="PR00727">
    <property type="entry name" value="LEADERPTASE"/>
</dbReference>
<dbReference type="EMBL" id="JAPDPI010000001">
    <property type="protein sequence ID" value="MCW3804199.1"/>
    <property type="molecule type" value="Genomic_DNA"/>
</dbReference>
<dbReference type="InterPro" id="IPR019758">
    <property type="entry name" value="Pept_S26A_signal_pept_1_CS"/>
</dbReference>
<keyword evidence="8" id="KW-0472">Membrane</keyword>
<feature type="active site" evidence="7">
    <location>
        <position position="246"/>
    </location>
</feature>
<evidence type="ECO:0000313" key="10">
    <source>
        <dbReference type="EMBL" id="MCW3804199.1"/>
    </source>
</evidence>
<dbReference type="Proteomes" id="UP001207408">
    <property type="component" value="Unassembled WGS sequence"/>
</dbReference>
<dbReference type="InterPro" id="IPR000223">
    <property type="entry name" value="Pept_S26A_signal_pept_1"/>
</dbReference>